<reference evidence="2" key="1">
    <citation type="submission" date="2025-08" db="UniProtKB">
        <authorList>
            <consortium name="RefSeq"/>
        </authorList>
    </citation>
    <scope>IDENTIFICATION</scope>
    <source>
        <tissue evidence="2">Whole organism</tissue>
    </source>
</reference>
<dbReference type="RefSeq" id="XP_052123657.1">
    <property type="nucleotide sequence ID" value="XM_052267697.1"/>
</dbReference>
<dbReference type="Proteomes" id="UP000504606">
    <property type="component" value="Unplaced"/>
</dbReference>
<dbReference type="KEGG" id="foc:113214913"/>
<dbReference type="AlphaFoldDB" id="A0A9C6U5T5"/>
<evidence type="ECO:0000313" key="1">
    <source>
        <dbReference type="Proteomes" id="UP000504606"/>
    </source>
</evidence>
<organism evidence="1 2">
    <name type="scientific">Frankliniella occidentalis</name>
    <name type="common">Western flower thrips</name>
    <name type="synonym">Euthrips occidentalis</name>
    <dbReference type="NCBI Taxonomy" id="133901"/>
    <lineage>
        <taxon>Eukaryota</taxon>
        <taxon>Metazoa</taxon>
        <taxon>Ecdysozoa</taxon>
        <taxon>Arthropoda</taxon>
        <taxon>Hexapoda</taxon>
        <taxon>Insecta</taxon>
        <taxon>Pterygota</taxon>
        <taxon>Neoptera</taxon>
        <taxon>Paraneoptera</taxon>
        <taxon>Thysanoptera</taxon>
        <taxon>Terebrantia</taxon>
        <taxon>Thripoidea</taxon>
        <taxon>Thripidae</taxon>
        <taxon>Frankliniella</taxon>
    </lineage>
</organism>
<keyword evidence="1" id="KW-1185">Reference proteome</keyword>
<protein>
    <submittedName>
        <fullName evidence="2">Uncharacterized protein LOC113214913</fullName>
    </submittedName>
</protein>
<name>A0A9C6U5T5_FRAOC</name>
<evidence type="ECO:0000313" key="2">
    <source>
        <dbReference type="RefSeq" id="XP_052123657.1"/>
    </source>
</evidence>
<dbReference type="GeneID" id="113214913"/>
<gene>
    <name evidence="2" type="primary">LOC113214913</name>
</gene>
<accession>A0A9C6U5T5</accession>
<sequence length="116" mass="12675">MVKKLPRPITKKAITTLLQNLPCLKSNKLKANMVNLSPKWNVYISAGCAWAFGKSHRDNPSKLFSSLLLECVPEFVLALPYMSASGANGCVGIPLPIRQAVCYHTNMISAKALLMS</sequence>
<proteinExistence type="predicted"/>